<keyword evidence="10" id="KW-1185">Reference proteome</keyword>
<feature type="binding site" evidence="7">
    <location>
        <position position="132"/>
    </location>
    <ligand>
        <name>Zn(2+)</name>
        <dbReference type="ChEBI" id="CHEBI:29105"/>
        <label>2</label>
    </ligand>
</feature>
<dbReference type="InterPro" id="IPR036866">
    <property type="entry name" value="RibonucZ/Hydroxyglut_hydro"/>
</dbReference>
<dbReference type="PIRSF" id="PIRSF005457">
    <property type="entry name" value="Glx"/>
    <property type="match status" value="1"/>
</dbReference>
<dbReference type="EMBL" id="LPUF01000003">
    <property type="protein sequence ID" value="OQK15969.1"/>
    <property type="molecule type" value="Genomic_DNA"/>
</dbReference>
<evidence type="ECO:0000256" key="1">
    <source>
        <dbReference type="ARBA" id="ARBA00001623"/>
    </source>
</evidence>
<dbReference type="Proteomes" id="UP000191980">
    <property type="component" value="Unassembled WGS sequence"/>
</dbReference>
<dbReference type="PANTHER" id="PTHR43705:SF1">
    <property type="entry name" value="HYDROXYACYLGLUTATHIONE HYDROLASE GLOB"/>
    <property type="match status" value="1"/>
</dbReference>
<dbReference type="Pfam" id="PF00753">
    <property type="entry name" value="Lactamase_B"/>
    <property type="match status" value="1"/>
</dbReference>
<dbReference type="AlphaFoldDB" id="A0A1V8M336"/>
<dbReference type="SUPFAM" id="SSF56281">
    <property type="entry name" value="Metallo-hydrolase/oxidoreductase"/>
    <property type="match status" value="1"/>
</dbReference>
<dbReference type="HAMAP" id="MF_01374">
    <property type="entry name" value="Glyoxalase_2"/>
    <property type="match status" value="1"/>
</dbReference>
<dbReference type="InterPro" id="IPR032282">
    <property type="entry name" value="HAGH_C"/>
</dbReference>
<evidence type="ECO:0000313" key="9">
    <source>
        <dbReference type="EMBL" id="OQK15969.1"/>
    </source>
</evidence>
<dbReference type="GO" id="GO:0046872">
    <property type="term" value="F:metal ion binding"/>
    <property type="evidence" value="ECO:0007669"/>
    <property type="project" value="UniProtKB-KW"/>
</dbReference>
<dbReference type="EC" id="3.1.2.6" evidence="7"/>
<evidence type="ECO:0000259" key="8">
    <source>
        <dbReference type="SMART" id="SM00849"/>
    </source>
</evidence>
<feature type="binding site" evidence="7">
    <location>
        <position position="55"/>
    </location>
    <ligand>
        <name>Zn(2+)</name>
        <dbReference type="ChEBI" id="CHEBI:29105"/>
        <label>1</label>
    </ligand>
</feature>
<feature type="binding site" evidence="7">
    <location>
        <position position="59"/>
    </location>
    <ligand>
        <name>Zn(2+)</name>
        <dbReference type="ChEBI" id="CHEBI:29105"/>
        <label>2</label>
    </ligand>
</feature>
<name>A0A1V8M336_9GAMM</name>
<dbReference type="GO" id="GO:0004416">
    <property type="term" value="F:hydroxyacylglutathione hydrolase activity"/>
    <property type="evidence" value="ECO:0007669"/>
    <property type="project" value="UniProtKB-UniRule"/>
</dbReference>
<dbReference type="OrthoDB" id="9802248at2"/>
<keyword evidence="5 7" id="KW-0378">Hydrolase</keyword>
<gene>
    <name evidence="7" type="primary">gloB</name>
    <name evidence="9" type="ORF">AU255_16145</name>
</gene>
<comment type="similarity">
    <text evidence="3 7">Belongs to the metallo-beta-lactamase superfamily. Glyoxalase II family.</text>
</comment>
<feature type="binding site" evidence="7">
    <location>
        <position position="170"/>
    </location>
    <ligand>
        <name>Zn(2+)</name>
        <dbReference type="ChEBI" id="CHEBI:29105"/>
        <label>2</label>
    </ligand>
</feature>
<dbReference type="SMART" id="SM00849">
    <property type="entry name" value="Lactamase_B"/>
    <property type="match status" value="1"/>
</dbReference>
<evidence type="ECO:0000256" key="3">
    <source>
        <dbReference type="ARBA" id="ARBA00006759"/>
    </source>
</evidence>
<keyword evidence="6 7" id="KW-0862">Zinc</keyword>
<feature type="domain" description="Metallo-beta-lactamase" evidence="8">
    <location>
        <begin position="12"/>
        <end position="170"/>
    </location>
</feature>
<feature type="binding site" evidence="7">
    <location>
        <position position="60"/>
    </location>
    <ligand>
        <name>Zn(2+)</name>
        <dbReference type="ChEBI" id="CHEBI:29105"/>
        <label>2</label>
    </ligand>
</feature>
<proteinExistence type="inferred from homology"/>
<feature type="binding site" evidence="7">
    <location>
        <position position="113"/>
    </location>
    <ligand>
        <name>Zn(2+)</name>
        <dbReference type="ChEBI" id="CHEBI:29105"/>
        <label>1</label>
    </ligand>
</feature>
<evidence type="ECO:0000313" key="10">
    <source>
        <dbReference type="Proteomes" id="UP000191980"/>
    </source>
</evidence>
<evidence type="ECO:0000256" key="6">
    <source>
        <dbReference type="ARBA" id="ARBA00022833"/>
    </source>
</evidence>
<accession>A0A1V8M336</accession>
<sequence length="254" mass="28412">MLDIQQIPVLNDNYIYLIHDPESQETAVVDPALAEPVLDVLKQKNWQLNYILNTHHHGDHIGGNLALKKKTQCKIVGSATDQQRIPGIDISLSEGDIFKLGNYEFQVISCSGHTIGHIAFYQPEAKALFCGDTLFAIGCGRLFEGSAEQMLQSLKKFSSLPLDTKVYCAHEYTAANAQFALSVEPENTNLLKAVERIKQLRENNLPTVPTTLEQEQTTNPFLRTDSPDIQQTLAMQGASELAVFTELRLRKNRF</sequence>
<comment type="cofactor">
    <cofactor evidence="7">
        <name>Zn(2+)</name>
        <dbReference type="ChEBI" id="CHEBI:29105"/>
    </cofactor>
    <text evidence="7">Binds 2 Zn(2+) ions per subunit.</text>
</comment>
<dbReference type="InterPro" id="IPR017782">
    <property type="entry name" value="Hydroxyacylglutathione_Hdrlase"/>
</dbReference>
<comment type="caution">
    <text evidence="9">The sequence shown here is derived from an EMBL/GenBank/DDBJ whole genome shotgun (WGS) entry which is preliminary data.</text>
</comment>
<reference evidence="9 10" key="1">
    <citation type="submission" date="2015-12" db="EMBL/GenBank/DDBJ databases">
        <authorList>
            <person name="Shamseldin A."/>
            <person name="Moawad H."/>
            <person name="Abd El-Rahim W.M."/>
            <person name="Sadowsky M.J."/>
        </authorList>
    </citation>
    <scope>NUCLEOTIDE SEQUENCE [LARGE SCALE GENOMIC DNA]</scope>
    <source>
        <strain evidence="9 10">WF1</strain>
    </source>
</reference>
<dbReference type="NCBIfam" id="TIGR03413">
    <property type="entry name" value="GSH_gloB"/>
    <property type="match status" value="1"/>
</dbReference>
<comment type="subunit">
    <text evidence="7">Monomer.</text>
</comment>
<dbReference type="PANTHER" id="PTHR43705">
    <property type="entry name" value="HYDROXYACYLGLUTATHIONE HYDROLASE"/>
    <property type="match status" value="1"/>
</dbReference>
<evidence type="ECO:0000256" key="4">
    <source>
        <dbReference type="ARBA" id="ARBA00022723"/>
    </source>
</evidence>
<feature type="binding site" evidence="7">
    <location>
        <position position="57"/>
    </location>
    <ligand>
        <name>Zn(2+)</name>
        <dbReference type="ChEBI" id="CHEBI:29105"/>
        <label>1</label>
    </ligand>
</feature>
<organism evidence="9 10">
    <name type="scientific">Methyloprofundus sedimenti</name>
    <dbReference type="NCBI Taxonomy" id="1420851"/>
    <lineage>
        <taxon>Bacteria</taxon>
        <taxon>Pseudomonadati</taxon>
        <taxon>Pseudomonadota</taxon>
        <taxon>Gammaproteobacteria</taxon>
        <taxon>Methylococcales</taxon>
        <taxon>Methylococcaceae</taxon>
        <taxon>Methyloprofundus</taxon>
    </lineage>
</organism>
<protein>
    <recommendedName>
        <fullName evidence="7">Hydroxyacylglutathione hydrolase</fullName>
        <ecNumber evidence="7">3.1.2.6</ecNumber>
    </recommendedName>
    <alternativeName>
        <fullName evidence="7">Glyoxalase II</fullName>
        <shortName evidence="7">Glx II</shortName>
    </alternativeName>
</protein>
<dbReference type="InterPro" id="IPR001279">
    <property type="entry name" value="Metallo-B-lactamas"/>
</dbReference>
<evidence type="ECO:0000256" key="2">
    <source>
        <dbReference type="ARBA" id="ARBA00004963"/>
    </source>
</evidence>
<keyword evidence="4 7" id="KW-0479">Metal-binding</keyword>
<dbReference type="InterPro" id="IPR035680">
    <property type="entry name" value="Clx_II_MBL"/>
</dbReference>
<comment type="pathway">
    <text evidence="2 7">Secondary metabolite metabolism; methylglyoxal degradation; (R)-lactate from methylglyoxal: step 2/2.</text>
</comment>
<feature type="binding site" evidence="7">
    <location>
        <position position="132"/>
    </location>
    <ligand>
        <name>Zn(2+)</name>
        <dbReference type="ChEBI" id="CHEBI:29105"/>
        <label>1</label>
    </ligand>
</feature>
<dbReference type="InterPro" id="IPR050110">
    <property type="entry name" value="Glyoxalase_II_hydrolase"/>
</dbReference>
<dbReference type="UniPathway" id="UPA00619">
    <property type="reaction ID" value="UER00676"/>
</dbReference>
<dbReference type="Pfam" id="PF16123">
    <property type="entry name" value="HAGH_C"/>
    <property type="match status" value="1"/>
</dbReference>
<dbReference type="STRING" id="1420851.AU255_16145"/>
<comment type="catalytic activity">
    <reaction evidence="1 7">
        <text>an S-(2-hydroxyacyl)glutathione + H2O = a 2-hydroxy carboxylate + glutathione + H(+)</text>
        <dbReference type="Rhea" id="RHEA:21864"/>
        <dbReference type="ChEBI" id="CHEBI:15377"/>
        <dbReference type="ChEBI" id="CHEBI:15378"/>
        <dbReference type="ChEBI" id="CHEBI:57925"/>
        <dbReference type="ChEBI" id="CHEBI:58896"/>
        <dbReference type="ChEBI" id="CHEBI:71261"/>
        <dbReference type="EC" id="3.1.2.6"/>
    </reaction>
</comment>
<evidence type="ECO:0000256" key="5">
    <source>
        <dbReference type="ARBA" id="ARBA00022801"/>
    </source>
</evidence>
<dbReference type="GO" id="GO:0019243">
    <property type="term" value="P:methylglyoxal catabolic process to D-lactate via S-lactoyl-glutathione"/>
    <property type="evidence" value="ECO:0007669"/>
    <property type="project" value="UniProtKB-UniRule"/>
</dbReference>
<dbReference type="CDD" id="cd07723">
    <property type="entry name" value="hydroxyacylglutathione_hydrolase_MBL-fold"/>
    <property type="match status" value="1"/>
</dbReference>
<dbReference type="Gene3D" id="3.60.15.10">
    <property type="entry name" value="Ribonuclease Z/Hydroxyacylglutathione hydrolase-like"/>
    <property type="match status" value="1"/>
</dbReference>
<evidence type="ECO:0000256" key="7">
    <source>
        <dbReference type="HAMAP-Rule" id="MF_01374"/>
    </source>
</evidence>
<comment type="function">
    <text evidence="7">Thiolesterase that catalyzes the hydrolysis of S-D-lactoyl-glutathione to form glutathione and D-lactic acid.</text>
</comment>